<gene>
    <name evidence="1" type="ORF">ACFSB2_15445</name>
</gene>
<dbReference type="EMBL" id="JBHUCX010000043">
    <property type="protein sequence ID" value="MFD1676098.1"/>
    <property type="molecule type" value="Genomic_DNA"/>
</dbReference>
<keyword evidence="2" id="KW-1185">Reference proteome</keyword>
<evidence type="ECO:0000313" key="1">
    <source>
        <dbReference type="EMBL" id="MFD1676098.1"/>
    </source>
</evidence>
<accession>A0ABW4JKL2</accession>
<organism evidence="1 2">
    <name type="scientific">Alicyclobacillus fodiniaquatilis</name>
    <dbReference type="NCBI Taxonomy" id="1661150"/>
    <lineage>
        <taxon>Bacteria</taxon>
        <taxon>Bacillati</taxon>
        <taxon>Bacillota</taxon>
        <taxon>Bacilli</taxon>
        <taxon>Bacillales</taxon>
        <taxon>Alicyclobacillaceae</taxon>
        <taxon>Alicyclobacillus</taxon>
    </lineage>
</organism>
<comment type="caution">
    <text evidence="1">The sequence shown here is derived from an EMBL/GenBank/DDBJ whole genome shotgun (WGS) entry which is preliminary data.</text>
</comment>
<protein>
    <submittedName>
        <fullName evidence="1">Uncharacterized protein</fullName>
    </submittedName>
</protein>
<dbReference type="RefSeq" id="WP_377943991.1">
    <property type="nucleotide sequence ID" value="NZ_JBHUCX010000043.1"/>
</dbReference>
<name>A0ABW4JKL2_9BACL</name>
<proteinExistence type="predicted"/>
<dbReference type="Proteomes" id="UP001597079">
    <property type="component" value="Unassembled WGS sequence"/>
</dbReference>
<reference evidence="2" key="1">
    <citation type="journal article" date="2019" name="Int. J. Syst. Evol. Microbiol.">
        <title>The Global Catalogue of Microorganisms (GCM) 10K type strain sequencing project: providing services to taxonomists for standard genome sequencing and annotation.</title>
        <authorList>
            <consortium name="The Broad Institute Genomics Platform"/>
            <consortium name="The Broad Institute Genome Sequencing Center for Infectious Disease"/>
            <person name="Wu L."/>
            <person name="Ma J."/>
        </authorList>
    </citation>
    <scope>NUCLEOTIDE SEQUENCE [LARGE SCALE GENOMIC DNA]</scope>
    <source>
        <strain evidence="2">CGMCC 1.12286</strain>
    </source>
</reference>
<evidence type="ECO:0000313" key="2">
    <source>
        <dbReference type="Proteomes" id="UP001597079"/>
    </source>
</evidence>
<sequence>MKKTILEAAKDLTQHTWIPYQYFEIAETLLALNVSSSEDSLQEYALYKLNPDTGELVKFESLTVSWYQEAELVRDLEKYETESFDVLTHNNFWANPANNTFGIPIITPEGFNRFKSEFSRFATTY</sequence>